<protein>
    <recommendedName>
        <fullName evidence="7">PAS domain-containing protein</fullName>
    </recommendedName>
</protein>
<comment type="caution">
    <text evidence="8">The sequence shown here is derived from an EMBL/GenBank/DDBJ whole genome shotgun (WGS) entry which is preliminary data.</text>
</comment>
<evidence type="ECO:0000256" key="4">
    <source>
        <dbReference type="ARBA" id="ARBA00023163"/>
    </source>
</evidence>
<evidence type="ECO:0000313" key="9">
    <source>
        <dbReference type="Proteomes" id="UP000792457"/>
    </source>
</evidence>
<evidence type="ECO:0000256" key="2">
    <source>
        <dbReference type="ARBA" id="ARBA00022737"/>
    </source>
</evidence>
<evidence type="ECO:0000256" key="1">
    <source>
        <dbReference type="ARBA" id="ARBA00004123"/>
    </source>
</evidence>
<reference evidence="8" key="1">
    <citation type="submission" date="2013-04" db="EMBL/GenBank/DDBJ databases">
        <authorList>
            <person name="Qu J."/>
            <person name="Murali S.C."/>
            <person name="Bandaranaike D."/>
            <person name="Bellair M."/>
            <person name="Blankenburg K."/>
            <person name="Chao H."/>
            <person name="Dinh H."/>
            <person name="Doddapaneni H."/>
            <person name="Downs B."/>
            <person name="Dugan-Rocha S."/>
            <person name="Elkadiri S."/>
            <person name="Gnanaolivu R.D."/>
            <person name="Hernandez B."/>
            <person name="Javaid M."/>
            <person name="Jayaseelan J.C."/>
            <person name="Lee S."/>
            <person name="Li M."/>
            <person name="Ming W."/>
            <person name="Munidasa M."/>
            <person name="Muniz J."/>
            <person name="Nguyen L."/>
            <person name="Ongeri F."/>
            <person name="Osuji N."/>
            <person name="Pu L.-L."/>
            <person name="Puazo M."/>
            <person name="Qu C."/>
            <person name="Quiroz J."/>
            <person name="Raj R."/>
            <person name="Weissenberger G."/>
            <person name="Xin Y."/>
            <person name="Zou X."/>
            <person name="Han Y."/>
            <person name="Richards S."/>
            <person name="Worley K."/>
            <person name="Muzny D."/>
            <person name="Gibbs R."/>
        </authorList>
    </citation>
    <scope>NUCLEOTIDE SEQUENCE</scope>
    <source>
        <strain evidence="8">Sampled in the wild</strain>
    </source>
</reference>
<dbReference type="InterPro" id="IPR013767">
    <property type="entry name" value="PAS_fold"/>
</dbReference>
<dbReference type="InterPro" id="IPR000014">
    <property type="entry name" value="PAS"/>
</dbReference>
<feature type="domain" description="PAS" evidence="7">
    <location>
        <begin position="94"/>
        <end position="157"/>
    </location>
</feature>
<gene>
    <name evidence="8" type="ORF">J437_LFUL007913</name>
</gene>
<evidence type="ECO:0000256" key="3">
    <source>
        <dbReference type="ARBA" id="ARBA00023015"/>
    </source>
</evidence>
<evidence type="ECO:0000313" key="8">
    <source>
        <dbReference type="EMBL" id="KAG8229738.1"/>
    </source>
</evidence>
<proteinExistence type="predicted"/>
<keyword evidence="6" id="KW-0812">Transmembrane</keyword>
<keyword evidence="3" id="KW-0805">Transcription regulation</keyword>
<keyword evidence="5" id="KW-0539">Nucleus</keyword>
<dbReference type="Gene3D" id="3.30.450.20">
    <property type="entry name" value="PAS domain"/>
    <property type="match status" value="1"/>
</dbReference>
<dbReference type="GO" id="GO:0010557">
    <property type="term" value="P:positive regulation of macromolecule biosynthetic process"/>
    <property type="evidence" value="ECO:0007669"/>
    <property type="project" value="UniProtKB-ARBA"/>
</dbReference>
<dbReference type="GO" id="GO:0000981">
    <property type="term" value="F:DNA-binding transcription factor activity, RNA polymerase II-specific"/>
    <property type="evidence" value="ECO:0007669"/>
    <property type="project" value="TreeGrafter"/>
</dbReference>
<evidence type="ECO:0000256" key="6">
    <source>
        <dbReference type="SAM" id="Phobius"/>
    </source>
</evidence>
<dbReference type="AlphaFoldDB" id="A0A8K0KC68"/>
<dbReference type="InterPro" id="IPR035965">
    <property type="entry name" value="PAS-like_dom_sf"/>
</dbReference>
<dbReference type="SUPFAM" id="SSF55785">
    <property type="entry name" value="PYP-like sensor domain (PAS domain)"/>
    <property type="match status" value="1"/>
</dbReference>
<keyword evidence="4" id="KW-0804">Transcription</keyword>
<keyword evidence="9" id="KW-1185">Reference proteome</keyword>
<dbReference type="OrthoDB" id="6021714at2759"/>
<accession>A0A8K0KC68</accession>
<organism evidence="8 9">
    <name type="scientific">Ladona fulva</name>
    <name type="common">Scarce chaser dragonfly</name>
    <name type="synonym">Libellula fulva</name>
    <dbReference type="NCBI Taxonomy" id="123851"/>
    <lineage>
        <taxon>Eukaryota</taxon>
        <taxon>Metazoa</taxon>
        <taxon>Ecdysozoa</taxon>
        <taxon>Arthropoda</taxon>
        <taxon>Hexapoda</taxon>
        <taxon>Insecta</taxon>
        <taxon>Pterygota</taxon>
        <taxon>Palaeoptera</taxon>
        <taxon>Odonata</taxon>
        <taxon>Epiprocta</taxon>
        <taxon>Anisoptera</taxon>
        <taxon>Libelluloidea</taxon>
        <taxon>Libellulidae</taxon>
        <taxon>Ladona</taxon>
    </lineage>
</organism>
<dbReference type="Pfam" id="PF00989">
    <property type="entry name" value="PAS"/>
    <property type="match status" value="1"/>
</dbReference>
<keyword evidence="2" id="KW-0677">Repeat</keyword>
<dbReference type="Proteomes" id="UP000792457">
    <property type="component" value="Unassembled WGS sequence"/>
</dbReference>
<dbReference type="PROSITE" id="PS50112">
    <property type="entry name" value="PAS"/>
    <property type="match status" value="1"/>
</dbReference>
<dbReference type="GO" id="GO:0005634">
    <property type="term" value="C:nucleus"/>
    <property type="evidence" value="ECO:0007669"/>
    <property type="project" value="UniProtKB-SubCell"/>
</dbReference>
<feature type="transmembrane region" description="Helical" evidence="6">
    <location>
        <begin position="217"/>
        <end position="240"/>
    </location>
</feature>
<keyword evidence="6" id="KW-1133">Transmembrane helix</keyword>
<dbReference type="SMART" id="SM00091">
    <property type="entry name" value="PAS"/>
    <property type="match status" value="1"/>
</dbReference>
<dbReference type="NCBIfam" id="TIGR00229">
    <property type="entry name" value="sensory_box"/>
    <property type="match status" value="1"/>
</dbReference>
<dbReference type="PANTHER" id="PTHR23043:SF36">
    <property type="entry name" value="PROTEIN SINGLE-MINDED"/>
    <property type="match status" value="1"/>
</dbReference>
<dbReference type="PANTHER" id="PTHR23043">
    <property type="entry name" value="HYPOXIA-INDUCIBLE FACTOR 1 ALPHA"/>
    <property type="match status" value="1"/>
</dbReference>
<reference evidence="8" key="2">
    <citation type="submission" date="2017-10" db="EMBL/GenBank/DDBJ databases">
        <title>Ladona fulva Genome sequencing and assembly.</title>
        <authorList>
            <person name="Murali S."/>
            <person name="Richards S."/>
            <person name="Bandaranaike D."/>
            <person name="Bellair M."/>
            <person name="Blankenburg K."/>
            <person name="Chao H."/>
            <person name="Dinh H."/>
            <person name="Doddapaneni H."/>
            <person name="Dugan-Rocha S."/>
            <person name="Elkadiri S."/>
            <person name="Gnanaolivu R."/>
            <person name="Hernandez B."/>
            <person name="Skinner E."/>
            <person name="Javaid M."/>
            <person name="Lee S."/>
            <person name="Li M."/>
            <person name="Ming W."/>
            <person name="Munidasa M."/>
            <person name="Muniz J."/>
            <person name="Nguyen L."/>
            <person name="Hughes D."/>
            <person name="Osuji N."/>
            <person name="Pu L.-L."/>
            <person name="Puazo M."/>
            <person name="Qu C."/>
            <person name="Quiroz J."/>
            <person name="Raj R."/>
            <person name="Weissenberger G."/>
            <person name="Xin Y."/>
            <person name="Zou X."/>
            <person name="Han Y."/>
            <person name="Worley K."/>
            <person name="Muzny D."/>
            <person name="Gibbs R."/>
        </authorList>
    </citation>
    <scope>NUCLEOTIDE SEQUENCE</scope>
    <source>
        <strain evidence="8">Sampled in the wild</strain>
    </source>
</reference>
<dbReference type="EMBL" id="KZ308444">
    <property type="protein sequence ID" value="KAG8229738.1"/>
    <property type="molecule type" value="Genomic_DNA"/>
</dbReference>
<name>A0A8K0KC68_LADFU</name>
<dbReference type="GO" id="GO:0000977">
    <property type="term" value="F:RNA polymerase II transcription regulatory region sequence-specific DNA binding"/>
    <property type="evidence" value="ECO:0007669"/>
    <property type="project" value="TreeGrafter"/>
</dbReference>
<evidence type="ECO:0000256" key="5">
    <source>
        <dbReference type="ARBA" id="ARBA00023242"/>
    </source>
</evidence>
<sequence>MQHQPLGVRRGVPHGCLICLPILPYCPFVALPGCGAIEHKAREGPTHILLLWVLSLQINFRRSNIAPNNLRAASGLGDAWGASPPPGTPREHGIKELGSHLLQTLDGFIFVVAPDGKIMYISETASVHLGLSQVELTGNSIYEYIHPADHDEMTAVLSLHQAPPPPAQQQQPGLVHHAAAHVVHAFEVERVFFLRMKCVLAKRNAGLTAGGYKVSAIGFALIHSFYFSLTQLTAIIFSFFSKKRSPFK</sequence>
<evidence type="ECO:0000259" key="7">
    <source>
        <dbReference type="PROSITE" id="PS50112"/>
    </source>
</evidence>
<dbReference type="CDD" id="cd00130">
    <property type="entry name" value="PAS"/>
    <property type="match status" value="1"/>
</dbReference>
<keyword evidence="6" id="KW-0472">Membrane</keyword>
<comment type="subcellular location">
    <subcellularLocation>
        <location evidence="1">Nucleus</location>
    </subcellularLocation>
</comment>